<keyword evidence="3" id="KW-0472">Membrane</keyword>
<dbReference type="AlphaFoldDB" id="A0A7R9BLM6"/>
<keyword evidence="1" id="KW-0175">Coiled coil</keyword>
<dbReference type="GO" id="GO:0005634">
    <property type="term" value="C:nucleus"/>
    <property type="evidence" value="ECO:0007669"/>
    <property type="project" value="TreeGrafter"/>
</dbReference>
<keyword evidence="5" id="KW-1185">Reference proteome</keyword>
<gene>
    <name evidence="4" type="ORF">NMOB1V02_LOCUS5336</name>
</gene>
<feature type="transmembrane region" description="Helical" evidence="3">
    <location>
        <begin position="355"/>
        <end position="378"/>
    </location>
</feature>
<evidence type="ECO:0000256" key="2">
    <source>
        <dbReference type="SAM" id="MobiDB-lite"/>
    </source>
</evidence>
<feature type="region of interest" description="Disordered" evidence="2">
    <location>
        <begin position="288"/>
        <end position="337"/>
    </location>
</feature>
<feature type="coiled-coil region" evidence="1">
    <location>
        <begin position="34"/>
        <end position="61"/>
    </location>
</feature>
<proteinExistence type="predicted"/>
<organism evidence="4">
    <name type="scientific">Notodromas monacha</name>
    <dbReference type="NCBI Taxonomy" id="399045"/>
    <lineage>
        <taxon>Eukaryota</taxon>
        <taxon>Metazoa</taxon>
        <taxon>Ecdysozoa</taxon>
        <taxon>Arthropoda</taxon>
        <taxon>Crustacea</taxon>
        <taxon>Oligostraca</taxon>
        <taxon>Ostracoda</taxon>
        <taxon>Podocopa</taxon>
        <taxon>Podocopida</taxon>
        <taxon>Cypridocopina</taxon>
        <taxon>Cypridoidea</taxon>
        <taxon>Cyprididae</taxon>
        <taxon>Notodromas</taxon>
    </lineage>
</organism>
<evidence type="ECO:0000313" key="4">
    <source>
        <dbReference type="EMBL" id="CAD7277606.1"/>
    </source>
</evidence>
<evidence type="ECO:0000313" key="5">
    <source>
        <dbReference type="Proteomes" id="UP000678499"/>
    </source>
</evidence>
<keyword evidence="3" id="KW-0812">Transmembrane</keyword>
<dbReference type="EMBL" id="CAJPEX010000955">
    <property type="protein sequence ID" value="CAG0917758.1"/>
    <property type="molecule type" value="Genomic_DNA"/>
</dbReference>
<dbReference type="CDD" id="cd16662">
    <property type="entry name" value="RING-Ubox2_NOSIP"/>
    <property type="match status" value="1"/>
</dbReference>
<feature type="compositionally biased region" description="Low complexity" evidence="2">
    <location>
        <begin position="323"/>
        <end position="335"/>
    </location>
</feature>
<feature type="compositionally biased region" description="Basic and acidic residues" evidence="2">
    <location>
        <begin position="288"/>
        <end position="297"/>
    </location>
</feature>
<reference evidence="4" key="1">
    <citation type="submission" date="2020-11" db="EMBL/GenBank/DDBJ databases">
        <authorList>
            <person name="Tran Van P."/>
        </authorList>
    </citation>
    <scope>NUCLEOTIDE SEQUENCE</scope>
</reference>
<dbReference type="SUPFAM" id="SSF57850">
    <property type="entry name" value="RING/U-box"/>
    <property type="match status" value="1"/>
</dbReference>
<evidence type="ECO:0000256" key="1">
    <source>
        <dbReference type="SAM" id="Coils"/>
    </source>
</evidence>
<sequence>MIILYIMINFDHLFRADGFLFDKAAILEYMITKKLDYKKHLKAWEKDQERLQNEASEVVEARVKNREEKFLKREDGIVSERVKAFKSGEADSKSVSNMVDGKDKALPSFWIPSLTPASGVTSMKKPSSAVLCPMSGKPIKAKDLIPVNFTRAPEEEGDSKRGFVAKERRYVCALSRDVLNNSTPCAVLRPTGDVVTVECVEKLIKKDMLHPLTGETLKESDIILLKMVRFLGVEFRLFHEFFSVSTVTPRKSKFKKLESIKTFMDMNLGVMENGQRSKEAVQLLQDGHDSSSSDVHYHYQLPPPQTSFAGRKKVYRKHRRKSPSGSVSSSGEASARPAKTGSTQRFLCFPKMSKFVNWLLAFAIFIGASALFWVIYGLRLDLLALERRVHDVESGNQKVPNQLHEYHTKLKAVSENQTAIANRILEISDRINNLTTQLGMLRTSVSKLENGLMKSGTEDLLSLPDDVKTMQSTMATFGSQLRDVTSQLGMVRNASTSMVGRVDACANRVTAVEDLVKNVPDRTQVEAMNKSVAFALEDLHMHHGDIQALKNSTANLPILEASVKNLTESVNWVTESFASTSASVSALENRILQCCDQMAQNDTANG</sequence>
<evidence type="ECO:0000256" key="3">
    <source>
        <dbReference type="SAM" id="Phobius"/>
    </source>
</evidence>
<dbReference type="Gene3D" id="3.30.40.10">
    <property type="entry name" value="Zinc/RING finger domain, C3HC4 (zinc finger)"/>
    <property type="match status" value="1"/>
</dbReference>
<dbReference type="PANTHER" id="PTHR13063">
    <property type="entry name" value="ENOS INTERACTING PROTEIN"/>
    <property type="match status" value="1"/>
</dbReference>
<protein>
    <submittedName>
        <fullName evidence="4">Uncharacterized protein</fullName>
    </submittedName>
</protein>
<dbReference type="InterPro" id="IPR013083">
    <property type="entry name" value="Znf_RING/FYVE/PHD"/>
</dbReference>
<dbReference type="PANTHER" id="PTHR13063:SF10">
    <property type="entry name" value="NITRIC OXIDE SYNTHASE-INTERACTING PROTEIN"/>
    <property type="match status" value="1"/>
</dbReference>
<dbReference type="GO" id="GO:0061630">
    <property type="term" value="F:ubiquitin protein ligase activity"/>
    <property type="evidence" value="ECO:0007669"/>
    <property type="project" value="InterPro"/>
</dbReference>
<dbReference type="OrthoDB" id="116827at2759"/>
<name>A0A7R9BLM6_9CRUS</name>
<dbReference type="Proteomes" id="UP000678499">
    <property type="component" value="Unassembled WGS sequence"/>
</dbReference>
<keyword evidence="3" id="KW-1133">Transmembrane helix</keyword>
<accession>A0A7R9BLM6</accession>
<dbReference type="EMBL" id="OA882992">
    <property type="protein sequence ID" value="CAD7277606.1"/>
    <property type="molecule type" value="Genomic_DNA"/>
</dbReference>
<feature type="compositionally biased region" description="Basic residues" evidence="2">
    <location>
        <begin position="310"/>
        <end position="322"/>
    </location>
</feature>
<dbReference type="InterPro" id="IPR016818">
    <property type="entry name" value="NOSIP"/>
</dbReference>